<keyword evidence="2" id="KW-1185">Reference proteome</keyword>
<dbReference type="Proteomes" id="UP001500596">
    <property type="component" value="Unassembled WGS sequence"/>
</dbReference>
<organism evidence="1 2">
    <name type="scientific">Microbacterium lacus</name>
    <dbReference type="NCBI Taxonomy" id="415217"/>
    <lineage>
        <taxon>Bacteria</taxon>
        <taxon>Bacillati</taxon>
        <taxon>Actinomycetota</taxon>
        <taxon>Actinomycetes</taxon>
        <taxon>Micrococcales</taxon>
        <taxon>Microbacteriaceae</taxon>
        <taxon>Microbacterium</taxon>
    </lineage>
</organism>
<reference evidence="1 2" key="1">
    <citation type="journal article" date="2019" name="Int. J. Syst. Evol. Microbiol.">
        <title>The Global Catalogue of Microorganisms (GCM) 10K type strain sequencing project: providing services to taxonomists for standard genome sequencing and annotation.</title>
        <authorList>
            <consortium name="The Broad Institute Genomics Platform"/>
            <consortium name="The Broad Institute Genome Sequencing Center for Infectious Disease"/>
            <person name="Wu L."/>
            <person name="Ma J."/>
        </authorList>
    </citation>
    <scope>NUCLEOTIDE SEQUENCE [LARGE SCALE GENOMIC DNA]</scope>
    <source>
        <strain evidence="1 2">JCM 15575</strain>
    </source>
</reference>
<evidence type="ECO:0000313" key="2">
    <source>
        <dbReference type="Proteomes" id="UP001500596"/>
    </source>
</evidence>
<dbReference type="EMBL" id="BAAAPK010000001">
    <property type="protein sequence ID" value="GAA1681210.1"/>
    <property type="molecule type" value="Genomic_DNA"/>
</dbReference>
<evidence type="ECO:0000313" key="1">
    <source>
        <dbReference type="EMBL" id="GAA1681210.1"/>
    </source>
</evidence>
<proteinExistence type="predicted"/>
<comment type="caution">
    <text evidence="1">The sequence shown here is derived from an EMBL/GenBank/DDBJ whole genome shotgun (WGS) entry which is preliminary data.</text>
</comment>
<gene>
    <name evidence="1" type="ORF">GCM10009807_26450</name>
</gene>
<protein>
    <submittedName>
        <fullName evidence="1">Uncharacterized protein</fullName>
    </submittedName>
</protein>
<dbReference type="RefSeq" id="WP_344055329.1">
    <property type="nucleotide sequence ID" value="NZ_BAAAPK010000001.1"/>
</dbReference>
<sequence>MTAEEPWYSQLREQWRPQHVRLLMIAESAPDDGGDVSRRRFFYADRLGADNLFRGVVEAMYGSTKDDLKRTGKRPWLERLQTDGFFLIDLAPYPVNALGSAARRRSLLDAVPGCVSRAAEVAPDGVVVVKADLYPMLAGPLRKADLPLLQDGPIAFPLGNTRAEFVDGFNRARSKLGA</sequence>
<name>A0ABN2H347_9MICO</name>
<accession>A0ABN2H347</accession>